<name>A0ABW1H9U3_9ACTN</name>
<keyword evidence="1" id="KW-1133">Transmembrane helix</keyword>
<dbReference type="EMBL" id="JBHSQS010000011">
    <property type="protein sequence ID" value="MFC5925498.1"/>
    <property type="molecule type" value="Genomic_DNA"/>
</dbReference>
<sequence>MDLPARRIGTVRTLGTVSLVAGFMTTLLSLSSGYHGLKAHILAALLILTGIGLRIEAAITDRRA</sequence>
<feature type="transmembrane region" description="Helical" evidence="1">
    <location>
        <begin position="37"/>
        <end position="55"/>
    </location>
</feature>
<protein>
    <submittedName>
        <fullName evidence="2">Uncharacterized protein</fullName>
    </submittedName>
</protein>
<reference evidence="3" key="1">
    <citation type="journal article" date="2019" name="Int. J. Syst. Evol. Microbiol.">
        <title>The Global Catalogue of Microorganisms (GCM) 10K type strain sequencing project: providing services to taxonomists for standard genome sequencing and annotation.</title>
        <authorList>
            <consortium name="The Broad Institute Genomics Platform"/>
            <consortium name="The Broad Institute Genome Sequencing Center for Infectious Disease"/>
            <person name="Wu L."/>
            <person name="Ma J."/>
        </authorList>
    </citation>
    <scope>NUCLEOTIDE SEQUENCE [LARGE SCALE GENOMIC DNA]</scope>
    <source>
        <strain evidence="3">CGMCC 4.7144</strain>
    </source>
</reference>
<evidence type="ECO:0000313" key="2">
    <source>
        <dbReference type="EMBL" id="MFC5925498.1"/>
    </source>
</evidence>
<accession>A0ABW1H9U3</accession>
<comment type="caution">
    <text evidence="2">The sequence shown here is derived from an EMBL/GenBank/DDBJ whole genome shotgun (WGS) entry which is preliminary data.</text>
</comment>
<keyword evidence="1" id="KW-0472">Membrane</keyword>
<organism evidence="2 3">
    <name type="scientific">Micromonospora vulcania</name>
    <dbReference type="NCBI Taxonomy" id="1441873"/>
    <lineage>
        <taxon>Bacteria</taxon>
        <taxon>Bacillati</taxon>
        <taxon>Actinomycetota</taxon>
        <taxon>Actinomycetes</taxon>
        <taxon>Micromonosporales</taxon>
        <taxon>Micromonosporaceae</taxon>
        <taxon>Micromonospora</taxon>
    </lineage>
</organism>
<keyword evidence="3" id="KW-1185">Reference proteome</keyword>
<keyword evidence="1" id="KW-0812">Transmembrane</keyword>
<dbReference type="Proteomes" id="UP001596226">
    <property type="component" value="Unassembled WGS sequence"/>
</dbReference>
<evidence type="ECO:0000256" key="1">
    <source>
        <dbReference type="SAM" id="Phobius"/>
    </source>
</evidence>
<dbReference type="RefSeq" id="WP_377513577.1">
    <property type="nucleotide sequence ID" value="NZ_JBHSQS010000011.1"/>
</dbReference>
<evidence type="ECO:0000313" key="3">
    <source>
        <dbReference type="Proteomes" id="UP001596226"/>
    </source>
</evidence>
<feature type="transmembrane region" description="Helical" evidence="1">
    <location>
        <begin position="12"/>
        <end position="31"/>
    </location>
</feature>
<gene>
    <name evidence="2" type="ORF">ACFQGL_19330</name>
</gene>
<proteinExistence type="predicted"/>